<evidence type="ECO:0000313" key="5">
    <source>
        <dbReference type="Proteomes" id="UP000196655"/>
    </source>
</evidence>
<accession>A0A211ZJ15</accession>
<feature type="transmembrane region" description="Helical" evidence="1">
    <location>
        <begin position="330"/>
        <end position="348"/>
    </location>
</feature>
<keyword evidence="1" id="KW-1133">Transmembrane helix</keyword>
<reference evidence="5" key="1">
    <citation type="submission" date="2017-05" db="EMBL/GenBank/DDBJ databases">
        <authorList>
            <person name="Macchi M."/>
            <person name="Festa S."/>
            <person name="Coppotelli B.M."/>
            <person name="Morelli I.S."/>
        </authorList>
    </citation>
    <scope>NUCLEOTIDE SEQUENCE [LARGE SCALE GENOMIC DNA]</scope>
    <source>
        <strain evidence="5">I</strain>
    </source>
</reference>
<organism evidence="4 5">
    <name type="scientific">Inquilinus limosus</name>
    <dbReference type="NCBI Taxonomy" id="171674"/>
    <lineage>
        <taxon>Bacteria</taxon>
        <taxon>Pseudomonadati</taxon>
        <taxon>Pseudomonadota</taxon>
        <taxon>Alphaproteobacteria</taxon>
        <taxon>Rhodospirillales</taxon>
        <taxon>Rhodospirillaceae</taxon>
        <taxon>Inquilinus</taxon>
    </lineage>
</organism>
<feature type="transmembrane region" description="Helical" evidence="1">
    <location>
        <begin position="169"/>
        <end position="188"/>
    </location>
</feature>
<dbReference type="InterPro" id="IPR049177">
    <property type="entry name" value="MgtC_SapB_SrpB_YhiD_N"/>
</dbReference>
<keyword evidence="1" id="KW-0472">Membrane</keyword>
<keyword evidence="5" id="KW-1185">Reference proteome</keyword>
<feature type="transmembrane region" description="Helical" evidence="1">
    <location>
        <begin position="386"/>
        <end position="410"/>
    </location>
</feature>
<comment type="caution">
    <text evidence="4">The sequence shown here is derived from an EMBL/GenBank/DDBJ whole genome shotgun (WGS) entry which is preliminary data.</text>
</comment>
<dbReference type="OrthoDB" id="9813718at2"/>
<feature type="transmembrane region" description="Helical" evidence="1">
    <location>
        <begin position="118"/>
        <end position="149"/>
    </location>
</feature>
<protein>
    <submittedName>
        <fullName evidence="4">Uncharacterized protein</fullName>
    </submittedName>
</protein>
<gene>
    <name evidence="4" type="ORF">BWR60_20425</name>
</gene>
<keyword evidence="1" id="KW-0812">Transmembrane</keyword>
<evidence type="ECO:0000313" key="4">
    <source>
        <dbReference type="EMBL" id="OWJ65259.1"/>
    </source>
</evidence>
<feature type="domain" description="DUF4010" evidence="3">
    <location>
        <begin position="205"/>
        <end position="412"/>
    </location>
</feature>
<feature type="transmembrane region" description="Helical" evidence="1">
    <location>
        <begin position="228"/>
        <end position="247"/>
    </location>
</feature>
<dbReference type="EMBL" id="NHON01000040">
    <property type="protein sequence ID" value="OWJ65259.1"/>
    <property type="molecule type" value="Genomic_DNA"/>
</dbReference>
<dbReference type="PANTHER" id="PTHR39084:SF1">
    <property type="entry name" value="DUF4010 DOMAIN-CONTAINING PROTEIN"/>
    <property type="match status" value="1"/>
</dbReference>
<feature type="transmembrane region" description="Helical" evidence="1">
    <location>
        <begin position="89"/>
        <end position="106"/>
    </location>
</feature>
<feature type="transmembrane region" description="Helical" evidence="1">
    <location>
        <begin position="286"/>
        <end position="309"/>
    </location>
</feature>
<sequence>MPFAIAEFGLSAMLGADRRGGGWPGMDETLPALRLGAALAVGLIIGLERGWTDRDRPEGRRAAGLRTFTIAGFGGGVAAFLAADLGPGPLLLFLAGIGAYMLAAYWREQGSLGLTTEVAMLVTVLLGAAAGAGHVLAGVGGAVVVALLLREKVRLHGLLDRFTPAETAAALQFLLIAVVVPPLLPDRTLDPWQAINPAKVWWLVVLVAGLSFAGYAAVRIAGPRVGTLLTGLLGGLVSSTALTLVFARQARAAPQAAPALAAGIVAAWAVMVLRVAALVLVLHPPLFLALVPPLAGAAVVAIGCGLWLWRAAAHRTSKAPPLGNPLELWSALKIVALIVVVLVLSKALDATLGAAGLYLLAAVSGLADVDAITLSAARLTQSGLDIAVGAAVVLIAAGVNTLVKAGLAVVLGGRAMALRILPATVAMLAAGAAGIALSAF</sequence>
<feature type="transmembrane region" description="Helical" evidence="1">
    <location>
        <begin position="259"/>
        <end position="280"/>
    </location>
</feature>
<evidence type="ECO:0000259" key="2">
    <source>
        <dbReference type="Pfam" id="PF02308"/>
    </source>
</evidence>
<proteinExistence type="predicted"/>
<name>A0A211ZJ15_9PROT</name>
<evidence type="ECO:0000259" key="3">
    <source>
        <dbReference type="Pfam" id="PF13194"/>
    </source>
</evidence>
<feature type="transmembrane region" description="Helical" evidence="1">
    <location>
        <begin position="354"/>
        <end position="374"/>
    </location>
</feature>
<feature type="transmembrane region" description="Helical" evidence="1">
    <location>
        <begin position="200"/>
        <end position="222"/>
    </location>
</feature>
<evidence type="ECO:0000256" key="1">
    <source>
        <dbReference type="SAM" id="Phobius"/>
    </source>
</evidence>
<dbReference type="Pfam" id="PF13194">
    <property type="entry name" value="DUF4010"/>
    <property type="match status" value="1"/>
</dbReference>
<dbReference type="Pfam" id="PF02308">
    <property type="entry name" value="MgtC"/>
    <property type="match status" value="1"/>
</dbReference>
<dbReference type="PANTHER" id="PTHR39084">
    <property type="entry name" value="MEMBRANE PROTEIN-RELATED"/>
    <property type="match status" value="1"/>
</dbReference>
<dbReference type="STRING" id="1122125.GCA_000423185_04843"/>
<dbReference type="AlphaFoldDB" id="A0A211ZJ15"/>
<feature type="transmembrane region" description="Helical" evidence="1">
    <location>
        <begin position="416"/>
        <end position="437"/>
    </location>
</feature>
<feature type="transmembrane region" description="Helical" evidence="1">
    <location>
        <begin position="32"/>
        <end position="51"/>
    </location>
</feature>
<feature type="transmembrane region" description="Helical" evidence="1">
    <location>
        <begin position="63"/>
        <end position="83"/>
    </location>
</feature>
<dbReference type="Proteomes" id="UP000196655">
    <property type="component" value="Unassembled WGS sequence"/>
</dbReference>
<dbReference type="InterPro" id="IPR025105">
    <property type="entry name" value="DUF4010"/>
</dbReference>
<feature type="domain" description="MgtC/SapB/SrpB/YhiD N-terminal" evidence="2">
    <location>
        <begin position="35"/>
        <end position="156"/>
    </location>
</feature>